<evidence type="ECO:0000313" key="6">
    <source>
        <dbReference type="Proteomes" id="UP000550736"/>
    </source>
</evidence>
<dbReference type="Gene3D" id="3.90.280.10">
    <property type="entry name" value="PEBP-like"/>
    <property type="match status" value="1"/>
</dbReference>
<dbReference type="EMBL" id="JABBMI010000101">
    <property type="protein sequence ID" value="NMK55475.1"/>
    <property type="molecule type" value="Genomic_DNA"/>
</dbReference>
<dbReference type="CDD" id="cd00865">
    <property type="entry name" value="PEBP_bact_arch"/>
    <property type="match status" value="1"/>
</dbReference>
<protein>
    <submittedName>
        <fullName evidence="3">YbhB/YbcL family Raf kinase inhibitor-like protein</fullName>
    </submittedName>
</protein>
<evidence type="ECO:0000313" key="3">
    <source>
        <dbReference type="EMBL" id="TBW77854.1"/>
    </source>
</evidence>
<dbReference type="EMBL" id="JABBLX010000001">
    <property type="protein sequence ID" value="NMK96569.1"/>
    <property type="molecule type" value="Genomic_DNA"/>
</dbReference>
<dbReference type="Proteomes" id="UP000538955">
    <property type="component" value="Unassembled WGS sequence"/>
</dbReference>
<dbReference type="EMBL" id="SCHC01000001">
    <property type="protein sequence ID" value="TBW77854.1"/>
    <property type="molecule type" value="Genomic_DNA"/>
</dbReference>
<accession>A0A7X9WDK9</accession>
<keyword evidence="1" id="KW-0649">Protein kinase inhibitor</keyword>
<evidence type="ECO:0000313" key="5">
    <source>
        <dbReference type="Proteomes" id="UP000538955"/>
    </source>
</evidence>
<name>A0A7X9WDK9_STACP</name>
<dbReference type="InterPro" id="IPR008914">
    <property type="entry name" value="PEBP"/>
</dbReference>
<dbReference type="InterPro" id="IPR005247">
    <property type="entry name" value="YbhB_YbcL/LppC-like"/>
</dbReference>
<evidence type="ECO:0000313" key="1">
    <source>
        <dbReference type="EMBL" id="NMK55475.1"/>
    </source>
</evidence>
<evidence type="ECO:0000313" key="2">
    <source>
        <dbReference type="EMBL" id="NMK96569.1"/>
    </source>
</evidence>
<dbReference type="RefSeq" id="WP_030065066.1">
    <property type="nucleotide sequence ID" value="NZ_AP014956.1"/>
</dbReference>
<keyword evidence="5" id="KW-1185">Reference proteome</keyword>
<reference evidence="5 6" key="2">
    <citation type="submission" date="2020-04" db="EMBL/GenBank/DDBJ databases">
        <title>The Epidemiology and Molecular Characteristics of Linezolid-Resistant Staphylococcus capitis in Huashan Hospital, Shanghai.</title>
        <authorList>
            <person name="Ding L."/>
            <person name="Li P."/>
            <person name="Yang Y."/>
            <person name="Lin D."/>
            <person name="Xu X."/>
        </authorList>
    </citation>
    <scope>NUCLEOTIDE SEQUENCE [LARGE SCALE GENOMIC DNA]</scope>
    <source>
        <strain evidence="2 6">12-86</strain>
        <strain evidence="1 5">17-84</strain>
    </source>
</reference>
<comment type="caution">
    <text evidence="3">The sequence shown here is derived from an EMBL/GenBank/DDBJ whole genome shotgun (WGS) entry which is preliminary data.</text>
</comment>
<sequence length="171" mass="19492">MKINTNFNNNIIPYDYAAGAQHTQLIHNNPIKSFPFTVEDLPFGTKYLAWTLIDYDAIPVCGFPWIHWAVANVRVNSDTIDIVEDLSRIKGDFVQGKNSFATGLLAEDFSDIENHYVGPTPTDKDHYYELVVYALSEKLNLKNTFYLNELLHQVDSKLLDKAKINLVGRKV</sequence>
<reference evidence="3 4" key="1">
    <citation type="journal article" date="2019" name="Sci. Transl. Med.">
        <title>Quorum sensing between bacterial species on the skin protects against epidermal injury in atopic dermatitis.</title>
        <authorList>
            <person name="Williams M.R."/>
        </authorList>
    </citation>
    <scope>NUCLEOTIDE SEQUENCE [LARGE SCALE GENOMIC DNA]</scope>
    <source>
        <strain evidence="3 4">H8</strain>
    </source>
</reference>
<evidence type="ECO:0000313" key="4">
    <source>
        <dbReference type="Proteomes" id="UP000291949"/>
    </source>
</evidence>
<gene>
    <name evidence="3" type="ORF">EQ811_01945</name>
    <name evidence="2" type="ORF">HHM13_00445</name>
    <name evidence="1" type="ORF">HHM24_12210</name>
</gene>
<dbReference type="Proteomes" id="UP000550736">
    <property type="component" value="Unassembled WGS sequence"/>
</dbReference>
<dbReference type="NCBIfam" id="TIGR00481">
    <property type="entry name" value="YbhB/YbcL family Raf kinase inhibitor-like protein"/>
    <property type="match status" value="1"/>
</dbReference>
<dbReference type="Proteomes" id="UP000291949">
    <property type="component" value="Unassembled WGS sequence"/>
</dbReference>
<dbReference type="AlphaFoldDB" id="A0A7X9WDK9"/>
<dbReference type="SUPFAM" id="SSF49777">
    <property type="entry name" value="PEBP-like"/>
    <property type="match status" value="1"/>
</dbReference>
<organism evidence="3 4">
    <name type="scientific">Staphylococcus capitis</name>
    <dbReference type="NCBI Taxonomy" id="29388"/>
    <lineage>
        <taxon>Bacteria</taxon>
        <taxon>Bacillati</taxon>
        <taxon>Bacillota</taxon>
        <taxon>Bacilli</taxon>
        <taxon>Bacillales</taxon>
        <taxon>Staphylococcaceae</taxon>
        <taxon>Staphylococcus</taxon>
    </lineage>
</organism>
<dbReference type="InterPro" id="IPR036610">
    <property type="entry name" value="PEBP-like_sf"/>
</dbReference>
<proteinExistence type="predicted"/>
<dbReference type="GO" id="GO:0004860">
    <property type="term" value="F:protein kinase inhibitor activity"/>
    <property type="evidence" value="ECO:0007669"/>
    <property type="project" value="UniProtKB-KW"/>
</dbReference>
<dbReference type="Pfam" id="PF01161">
    <property type="entry name" value="PBP"/>
    <property type="match status" value="1"/>
</dbReference>